<keyword evidence="3 4" id="KW-0067">ATP-binding</keyword>
<feature type="binding site" evidence="4">
    <location>
        <position position="213"/>
    </location>
    <ligand>
        <name>ATP</name>
        <dbReference type="ChEBI" id="CHEBI:30616"/>
    </ligand>
</feature>
<accession>E0TDH5</accession>
<dbReference type="InterPro" id="IPR029752">
    <property type="entry name" value="D-isomer_DH_CS1"/>
</dbReference>
<dbReference type="SUPFAM" id="SSF52440">
    <property type="entry name" value="PreATP-grasp domain"/>
    <property type="match status" value="1"/>
</dbReference>
<dbReference type="InterPro" id="IPR054350">
    <property type="entry name" value="PurT/PurK_preATP-grasp"/>
</dbReference>
<dbReference type="HOGENOM" id="CLU_011534_0_1_5"/>
<keyword evidence="8" id="KW-1185">Reference proteome</keyword>
<dbReference type="OrthoDB" id="9804625at2"/>
<evidence type="ECO:0000256" key="4">
    <source>
        <dbReference type="HAMAP-Rule" id="MF_01928"/>
    </source>
</evidence>
<dbReference type="NCBIfam" id="NF004676">
    <property type="entry name" value="PRK06019.1-2"/>
    <property type="match status" value="1"/>
</dbReference>
<proteinExistence type="inferred from homology"/>
<feature type="binding site" evidence="4">
    <location>
        <position position="148"/>
    </location>
    <ligand>
        <name>ATP</name>
        <dbReference type="ChEBI" id="CHEBI:30616"/>
    </ligand>
</feature>
<feature type="binding site" evidence="4">
    <location>
        <begin position="182"/>
        <end position="185"/>
    </location>
    <ligand>
        <name>ATP</name>
        <dbReference type="ChEBI" id="CHEBI:30616"/>
    </ligand>
</feature>
<comment type="pathway">
    <text evidence="4 5">Purine metabolism; IMP biosynthesis via de novo pathway; 5-amino-1-(5-phospho-D-ribosyl)imidazole-4-carboxylate from 5-amino-1-(5-phospho-D-ribosyl)imidazole (N5-CAIR route): step 1/2.</text>
</comment>
<evidence type="ECO:0000256" key="2">
    <source>
        <dbReference type="ARBA" id="ARBA00022755"/>
    </source>
</evidence>
<name>E0TDH5_PARBH</name>
<feature type="binding site" evidence="4">
    <location>
        <begin position="153"/>
        <end position="159"/>
    </location>
    <ligand>
        <name>ATP</name>
        <dbReference type="ChEBI" id="CHEBI:30616"/>
    </ligand>
</feature>
<comment type="catalytic activity">
    <reaction evidence="4 5">
        <text>5-amino-1-(5-phospho-beta-D-ribosyl)imidazole + hydrogencarbonate + ATP = 5-carboxyamino-1-(5-phospho-D-ribosyl)imidazole + ADP + phosphate + 2 H(+)</text>
        <dbReference type="Rhea" id="RHEA:19317"/>
        <dbReference type="ChEBI" id="CHEBI:15378"/>
        <dbReference type="ChEBI" id="CHEBI:17544"/>
        <dbReference type="ChEBI" id="CHEBI:30616"/>
        <dbReference type="ChEBI" id="CHEBI:43474"/>
        <dbReference type="ChEBI" id="CHEBI:58730"/>
        <dbReference type="ChEBI" id="CHEBI:137981"/>
        <dbReference type="ChEBI" id="CHEBI:456216"/>
        <dbReference type="EC" id="6.3.4.18"/>
    </reaction>
</comment>
<dbReference type="Pfam" id="PF17769">
    <property type="entry name" value="PurK_C"/>
    <property type="match status" value="1"/>
</dbReference>
<dbReference type="NCBIfam" id="TIGR01161">
    <property type="entry name" value="purK"/>
    <property type="match status" value="1"/>
</dbReference>
<dbReference type="InterPro" id="IPR011761">
    <property type="entry name" value="ATP-grasp"/>
</dbReference>
<evidence type="ECO:0000259" key="6">
    <source>
        <dbReference type="PROSITE" id="PS50975"/>
    </source>
</evidence>
<protein>
    <recommendedName>
        <fullName evidence="4 5">N5-carboxyaminoimidazole ribonucleotide synthase</fullName>
        <shortName evidence="4 5">N5-CAIR synthase</shortName>
        <ecNumber evidence="4 5">6.3.4.18</ecNumber>
    </recommendedName>
    <alternativeName>
        <fullName evidence="4 5">5-(carboxyamino)imidazole ribonucleotide synthetase</fullName>
    </alternativeName>
</protein>
<reference evidence="7 8" key="2">
    <citation type="journal article" date="2011" name="J. Bacteriol.">
        <title>Complete genome sequence of strain HTCC2503T of Parvularcula bermudensis, the type species of the order "Parvularculales" in the class Alphaproteobacteria.</title>
        <authorList>
            <person name="Oh H.M."/>
            <person name="Kang I."/>
            <person name="Vergin K.L."/>
            <person name="Kang D."/>
            <person name="Rhee K.H."/>
            <person name="Giovannoni S.J."/>
            <person name="Cho J.C."/>
        </authorList>
    </citation>
    <scope>NUCLEOTIDE SEQUENCE [LARGE SCALE GENOMIC DNA]</scope>
    <source>
        <strain evidence="8">ATCC BAA-594 / HTCC2503 / KCTC 12087</strain>
    </source>
</reference>
<dbReference type="Proteomes" id="UP000001302">
    <property type="component" value="Chromosome"/>
</dbReference>
<dbReference type="HAMAP" id="MF_01928">
    <property type="entry name" value="PurK"/>
    <property type="match status" value="1"/>
</dbReference>
<evidence type="ECO:0000313" key="8">
    <source>
        <dbReference type="Proteomes" id="UP000001302"/>
    </source>
</evidence>
<evidence type="ECO:0000256" key="3">
    <source>
        <dbReference type="ARBA" id="ARBA00022840"/>
    </source>
</evidence>
<dbReference type="NCBIfam" id="NF004679">
    <property type="entry name" value="PRK06019.1-5"/>
    <property type="match status" value="1"/>
</dbReference>
<dbReference type="RefSeq" id="WP_013299704.1">
    <property type="nucleotide sequence ID" value="NC_014414.1"/>
</dbReference>
<dbReference type="SUPFAM" id="SSF56059">
    <property type="entry name" value="Glutathione synthetase ATP-binding domain-like"/>
    <property type="match status" value="1"/>
</dbReference>
<comment type="subunit">
    <text evidence="4 5">Homodimer.</text>
</comment>
<evidence type="ECO:0000313" key="7">
    <source>
        <dbReference type="EMBL" id="ADM08730.1"/>
    </source>
</evidence>
<dbReference type="GO" id="GO:0016616">
    <property type="term" value="F:oxidoreductase activity, acting on the CH-OH group of donors, NAD or NADP as acceptor"/>
    <property type="evidence" value="ECO:0007669"/>
    <property type="project" value="UniProtKB-ARBA"/>
</dbReference>
<dbReference type="SUPFAM" id="SSF51246">
    <property type="entry name" value="Rudiment single hybrid motif"/>
    <property type="match status" value="1"/>
</dbReference>
<keyword evidence="4 5" id="KW-0436">Ligase</keyword>
<sequence length="359" mass="38158">MNGALSPGATIGILGAGQLGRMLATAAARLGFRVHTFSPETSPPAAQVAAHHVPAAYDDEDALAAFAEGVDAATFEFENIPPQTVSFLRDRGVPVRPDDKVLAVCQDRLAEKAFLEAQGIVPAPHAQVDGRSDLEAALARLGPDAILKTRRFGYDGKGQKRLSADTPLGAVDDLLTQPCVLEQKVPFTAEFSVIGARGEAGDVAFYEPSRNDHAGGILRRSTVPASLPPAPLAAAQAAVRNCLMSLDYVGVLAVEFFWGEETGLIANEMAPRVHNSGHWTHEACLTSQFEQHIRAVAGWPLGLTDRHSDAVMENILGAEVDDWARLAGTPGLAVTLYGKADQRPGRKMGHTVRLSPKRG</sequence>
<dbReference type="STRING" id="314260.PB2503_03272"/>
<dbReference type="Gene3D" id="3.40.50.20">
    <property type="match status" value="1"/>
</dbReference>
<comment type="similarity">
    <text evidence="4 5">Belongs to the PurK/PurT family.</text>
</comment>
<dbReference type="Gene3D" id="3.30.470.20">
    <property type="entry name" value="ATP-grasp fold, B domain"/>
    <property type="match status" value="1"/>
</dbReference>
<dbReference type="PROSITE" id="PS00065">
    <property type="entry name" value="D_2_HYDROXYACID_DH_1"/>
    <property type="match status" value="1"/>
</dbReference>
<dbReference type="InterPro" id="IPR040686">
    <property type="entry name" value="PurK_C"/>
</dbReference>
<evidence type="ECO:0000256" key="5">
    <source>
        <dbReference type="RuleBase" id="RU361200"/>
    </source>
</evidence>
<feature type="binding site" evidence="4">
    <location>
        <position position="108"/>
    </location>
    <ligand>
        <name>ATP</name>
        <dbReference type="ChEBI" id="CHEBI:30616"/>
    </ligand>
</feature>
<gene>
    <name evidence="4 5" type="primary">purK</name>
    <name evidence="7" type="ordered locus">PB2503_03272</name>
</gene>
<dbReference type="GO" id="GO:0005829">
    <property type="term" value="C:cytosol"/>
    <property type="evidence" value="ECO:0007669"/>
    <property type="project" value="TreeGrafter"/>
</dbReference>
<dbReference type="InterPro" id="IPR016185">
    <property type="entry name" value="PreATP-grasp_dom_sf"/>
</dbReference>
<dbReference type="InterPro" id="IPR005875">
    <property type="entry name" value="PurK"/>
</dbReference>
<dbReference type="InterPro" id="IPR011054">
    <property type="entry name" value="Rudment_hybrid_motif"/>
</dbReference>
<dbReference type="EMBL" id="CP002156">
    <property type="protein sequence ID" value="ADM08730.1"/>
    <property type="molecule type" value="Genomic_DNA"/>
</dbReference>
<feature type="binding site" evidence="4">
    <location>
        <begin position="267"/>
        <end position="268"/>
    </location>
    <ligand>
        <name>ATP</name>
        <dbReference type="ChEBI" id="CHEBI:30616"/>
    </ligand>
</feature>
<comment type="function">
    <text evidence="4">Catalyzes the ATP-dependent conversion of 5-aminoimidazole ribonucleotide (AIR) and HCO(3)(-) to N5-carboxyaminoimidazole ribonucleotide (N5-CAIR).</text>
</comment>
<keyword evidence="2 4" id="KW-0658">Purine biosynthesis</keyword>
<dbReference type="AlphaFoldDB" id="E0TDH5"/>
<dbReference type="EC" id="6.3.4.18" evidence="4 5"/>
<organism evidence="7 8">
    <name type="scientific">Parvularcula bermudensis (strain ATCC BAA-594 / HTCC2503 / KCTC 12087)</name>
    <dbReference type="NCBI Taxonomy" id="314260"/>
    <lineage>
        <taxon>Bacteria</taxon>
        <taxon>Pseudomonadati</taxon>
        <taxon>Pseudomonadota</taxon>
        <taxon>Alphaproteobacteria</taxon>
        <taxon>Parvularculales</taxon>
        <taxon>Parvularculaceae</taxon>
        <taxon>Parvularcula</taxon>
    </lineage>
</organism>
<dbReference type="GO" id="GO:0005524">
    <property type="term" value="F:ATP binding"/>
    <property type="evidence" value="ECO:0007669"/>
    <property type="project" value="UniProtKB-UniRule"/>
</dbReference>
<dbReference type="InterPro" id="IPR003135">
    <property type="entry name" value="ATP-grasp_carboxylate-amine"/>
</dbReference>
<dbReference type="GO" id="GO:0046872">
    <property type="term" value="F:metal ion binding"/>
    <property type="evidence" value="ECO:0007669"/>
    <property type="project" value="InterPro"/>
</dbReference>
<dbReference type="KEGG" id="pbr:PB2503_03272"/>
<feature type="binding site" evidence="4">
    <location>
        <position position="190"/>
    </location>
    <ligand>
        <name>ATP</name>
        <dbReference type="ChEBI" id="CHEBI:30616"/>
    </ligand>
</feature>
<dbReference type="GO" id="GO:0006189">
    <property type="term" value="P:'de novo' IMP biosynthetic process"/>
    <property type="evidence" value="ECO:0007669"/>
    <property type="project" value="UniProtKB-UniRule"/>
</dbReference>
<feature type="domain" description="ATP-grasp" evidence="6">
    <location>
        <begin position="112"/>
        <end position="297"/>
    </location>
</feature>
<reference evidence="8" key="1">
    <citation type="submission" date="2010-08" db="EMBL/GenBank/DDBJ databases">
        <title>Genome sequence of Parvularcula bermudensis HTCC2503.</title>
        <authorList>
            <person name="Kang D.-M."/>
            <person name="Oh H.-M."/>
            <person name="Cho J.-C."/>
        </authorList>
    </citation>
    <scope>NUCLEOTIDE SEQUENCE [LARGE SCALE GENOMIC DNA]</scope>
    <source>
        <strain evidence="8">ATCC BAA-594 / HTCC2503 / KCTC 12087</strain>
    </source>
</reference>
<dbReference type="PANTHER" id="PTHR11609:SF5">
    <property type="entry name" value="PHOSPHORIBOSYLAMINOIMIDAZOLE CARBOXYLASE"/>
    <property type="match status" value="1"/>
</dbReference>
<dbReference type="InterPro" id="IPR013815">
    <property type="entry name" value="ATP_grasp_subdomain_1"/>
</dbReference>
<keyword evidence="1 4" id="KW-0547">Nucleotide-binding</keyword>
<dbReference type="UniPathway" id="UPA00074">
    <property type="reaction ID" value="UER00942"/>
</dbReference>
<dbReference type="Pfam" id="PF02222">
    <property type="entry name" value="ATP-grasp"/>
    <property type="match status" value="1"/>
</dbReference>
<evidence type="ECO:0000256" key="1">
    <source>
        <dbReference type="ARBA" id="ARBA00022741"/>
    </source>
</evidence>
<dbReference type="Pfam" id="PF22660">
    <property type="entry name" value="RS_preATP-grasp-like"/>
    <property type="match status" value="1"/>
</dbReference>
<dbReference type="PANTHER" id="PTHR11609">
    <property type="entry name" value="PURINE BIOSYNTHESIS PROTEIN 6/7, PUR6/7"/>
    <property type="match status" value="1"/>
</dbReference>
<dbReference type="GO" id="GO:0034028">
    <property type="term" value="F:5-(carboxyamino)imidazole ribonucleotide synthase activity"/>
    <property type="evidence" value="ECO:0007669"/>
    <property type="project" value="UniProtKB-UniRule"/>
</dbReference>
<dbReference type="PROSITE" id="PS50975">
    <property type="entry name" value="ATP_GRASP"/>
    <property type="match status" value="1"/>
</dbReference>
<dbReference type="GO" id="GO:0004638">
    <property type="term" value="F:phosphoribosylaminoimidazole carboxylase activity"/>
    <property type="evidence" value="ECO:0007669"/>
    <property type="project" value="InterPro"/>
</dbReference>
<comment type="function">
    <text evidence="5">Catalyzes the ATP-dependent conversion of 5-aminoimidazole ribonucleotide (AIR) and HCO(3)- to N5-carboxyaminoimidazole ribonucleotide (N5-CAIR).</text>
</comment>
<dbReference type="Gene3D" id="3.30.1490.20">
    <property type="entry name" value="ATP-grasp fold, A domain"/>
    <property type="match status" value="1"/>
</dbReference>
<dbReference type="eggNOG" id="COG0026">
    <property type="taxonomic scope" value="Bacteria"/>
</dbReference>